<keyword evidence="2 8" id="KW-0812">Transmembrane</keyword>
<evidence type="ECO:0000259" key="9">
    <source>
        <dbReference type="PROSITE" id="PS50262"/>
    </source>
</evidence>
<dbReference type="SUPFAM" id="SSF81321">
    <property type="entry name" value="Family A G protein-coupled receptor-like"/>
    <property type="match status" value="1"/>
</dbReference>
<name>A0A8C4NEM1_EPTBU</name>
<dbReference type="PANTHER" id="PTHR24240">
    <property type="entry name" value="OPSIN"/>
    <property type="match status" value="1"/>
</dbReference>
<dbReference type="Ensembl" id="ENSEBUT00000006182.1">
    <property type="protein sequence ID" value="ENSEBUP00000005739.1"/>
    <property type="gene ID" value="ENSEBUG00000003885.1"/>
</dbReference>
<evidence type="ECO:0000256" key="7">
    <source>
        <dbReference type="ARBA" id="ARBA00023224"/>
    </source>
</evidence>
<dbReference type="CDD" id="cd00637">
    <property type="entry name" value="7tm_classA_rhodopsin-like"/>
    <property type="match status" value="1"/>
</dbReference>
<protein>
    <recommendedName>
        <fullName evidence="9">G-protein coupled receptors family 1 profile domain-containing protein</fullName>
    </recommendedName>
</protein>
<dbReference type="InterPro" id="IPR050125">
    <property type="entry name" value="GPCR_opsins"/>
</dbReference>
<keyword evidence="6" id="KW-0675">Receptor</keyword>
<keyword evidence="7" id="KW-0807">Transducer</keyword>
<evidence type="ECO:0000256" key="4">
    <source>
        <dbReference type="ARBA" id="ARBA00023040"/>
    </source>
</evidence>
<dbReference type="GO" id="GO:0016020">
    <property type="term" value="C:membrane"/>
    <property type="evidence" value="ECO:0007669"/>
    <property type="project" value="UniProtKB-SubCell"/>
</dbReference>
<feature type="domain" description="G-protein coupled receptors family 1 profile" evidence="9">
    <location>
        <begin position="98"/>
        <end position="297"/>
    </location>
</feature>
<dbReference type="GO" id="GO:0004930">
    <property type="term" value="F:G protein-coupled receptor activity"/>
    <property type="evidence" value="ECO:0007669"/>
    <property type="project" value="UniProtKB-KW"/>
</dbReference>
<evidence type="ECO:0000256" key="3">
    <source>
        <dbReference type="ARBA" id="ARBA00022989"/>
    </source>
</evidence>
<dbReference type="Gene3D" id="1.20.1070.10">
    <property type="entry name" value="Rhodopsin 7-helix transmembrane proteins"/>
    <property type="match status" value="1"/>
</dbReference>
<feature type="transmembrane region" description="Helical" evidence="8">
    <location>
        <begin position="275"/>
        <end position="295"/>
    </location>
</feature>
<dbReference type="PROSITE" id="PS50262">
    <property type="entry name" value="G_PROTEIN_RECEP_F1_2"/>
    <property type="match status" value="1"/>
</dbReference>
<evidence type="ECO:0000256" key="6">
    <source>
        <dbReference type="ARBA" id="ARBA00023170"/>
    </source>
</evidence>
<organism evidence="10 11">
    <name type="scientific">Eptatretus burgeri</name>
    <name type="common">Inshore hagfish</name>
    <dbReference type="NCBI Taxonomy" id="7764"/>
    <lineage>
        <taxon>Eukaryota</taxon>
        <taxon>Metazoa</taxon>
        <taxon>Chordata</taxon>
        <taxon>Craniata</taxon>
        <taxon>Vertebrata</taxon>
        <taxon>Cyclostomata</taxon>
        <taxon>Myxini</taxon>
        <taxon>Myxiniformes</taxon>
        <taxon>Myxinidae</taxon>
        <taxon>Eptatretinae</taxon>
        <taxon>Eptatretus</taxon>
    </lineage>
</organism>
<evidence type="ECO:0000313" key="11">
    <source>
        <dbReference type="Proteomes" id="UP000694388"/>
    </source>
</evidence>
<evidence type="ECO:0000256" key="5">
    <source>
        <dbReference type="ARBA" id="ARBA00023136"/>
    </source>
</evidence>
<dbReference type="InterPro" id="IPR017452">
    <property type="entry name" value="GPCR_Rhodpsn_7TM"/>
</dbReference>
<evidence type="ECO:0000313" key="10">
    <source>
        <dbReference type="Ensembl" id="ENSEBUP00000005739.1"/>
    </source>
</evidence>
<dbReference type="GeneTree" id="ENSGT00990000212337"/>
<evidence type="ECO:0000256" key="8">
    <source>
        <dbReference type="SAM" id="Phobius"/>
    </source>
</evidence>
<dbReference type="Proteomes" id="UP000694388">
    <property type="component" value="Unplaced"/>
</dbReference>
<dbReference type="Pfam" id="PF00001">
    <property type="entry name" value="7tm_1"/>
    <property type="match status" value="1"/>
</dbReference>
<keyword evidence="3 8" id="KW-1133">Transmembrane helix</keyword>
<proteinExistence type="predicted"/>
<comment type="subcellular location">
    <subcellularLocation>
        <location evidence="1">Membrane</location>
        <topology evidence="1">Multi-pass membrane protein</topology>
    </subcellularLocation>
</comment>
<dbReference type="PRINTS" id="PR00237">
    <property type="entry name" value="GPCRRHODOPSN"/>
</dbReference>
<keyword evidence="5 8" id="KW-0472">Membrane</keyword>
<accession>A0A8C4NEM1</accession>
<dbReference type="AlphaFoldDB" id="A0A8C4NEM1"/>
<keyword evidence="4" id="KW-0297">G-protein coupled receptor</keyword>
<dbReference type="InterPro" id="IPR000276">
    <property type="entry name" value="GPCR_Rhodpsn"/>
</dbReference>
<evidence type="ECO:0000256" key="2">
    <source>
        <dbReference type="ARBA" id="ARBA00022692"/>
    </source>
</evidence>
<evidence type="ECO:0000256" key="1">
    <source>
        <dbReference type="ARBA" id="ARBA00004141"/>
    </source>
</evidence>
<reference evidence="10" key="1">
    <citation type="submission" date="2025-08" db="UniProtKB">
        <authorList>
            <consortium name="Ensembl"/>
        </authorList>
    </citation>
    <scope>IDENTIFICATION</scope>
</reference>
<keyword evidence="11" id="KW-1185">Reference proteome</keyword>
<sequence>MKLNCLNGKRGLGGKASNVCRCPGHRGRSEQTTCVCFRPFPLQRGLHWIHHRLMVSSPSSLPDLPALRPHSTCHGAEKWTSSVCFPNRGATESNGVPCQVGAFILVLLEISSVHSTMWISVCRFAEIRLPFSHTWVLKGRGAVVITGTIWAYSVLMASLPFLGLGTYAYIQGKALCAPRFQDQHAVYYGGLALGFSVGIPILVLCAMYATIVRAARKQAKRGTFVCNEDNCRYVPANRYLKCAMVLVSTMVILLSCWLPYLTISFYTAITHDLPYTAIEAICTWLLLSSSALNPWMNSLSQKTFRDALSSLTPSCCPLPCPPKKMRAECAVHKQSEGLQVSSNPFPNVT</sequence>
<feature type="transmembrane region" description="Helical" evidence="8">
    <location>
        <begin position="142"/>
        <end position="170"/>
    </location>
</feature>
<feature type="transmembrane region" description="Helical" evidence="8">
    <location>
        <begin position="185"/>
        <end position="211"/>
    </location>
</feature>
<reference evidence="10" key="2">
    <citation type="submission" date="2025-09" db="UniProtKB">
        <authorList>
            <consortium name="Ensembl"/>
        </authorList>
    </citation>
    <scope>IDENTIFICATION</scope>
</reference>
<feature type="transmembrane region" description="Helical" evidence="8">
    <location>
        <begin position="242"/>
        <end position="269"/>
    </location>
</feature>